<dbReference type="EMBL" id="JAPCWZ010000006">
    <property type="protein sequence ID" value="KAK8859459.1"/>
    <property type="molecule type" value="Genomic_DNA"/>
</dbReference>
<sequence>MKSNVLTQGASWLTSHERILIIASIATSGRGLSTRLGEFPSELEPDVKDALAVEPAELPGLDASEAP</sequence>
<comment type="caution">
    <text evidence="1">The sequence shown here is derived from an EMBL/GenBank/DDBJ whole genome shotgun (WGS) entry which is preliminary data.</text>
</comment>
<accession>A0ABR2I9R5</accession>
<reference evidence="1 2" key="1">
    <citation type="journal article" date="2024" name="IMA Fungus">
        <title>Apiospora arundinis, a panoply of carbohydrate-active enzymes and secondary metabolites.</title>
        <authorList>
            <person name="Sorensen T."/>
            <person name="Petersen C."/>
            <person name="Muurmann A.T."/>
            <person name="Christiansen J.V."/>
            <person name="Brundto M.L."/>
            <person name="Overgaard C.K."/>
            <person name="Boysen A.T."/>
            <person name="Wollenberg R.D."/>
            <person name="Larsen T.O."/>
            <person name="Sorensen J.L."/>
            <person name="Nielsen K.L."/>
            <person name="Sondergaard T.E."/>
        </authorList>
    </citation>
    <scope>NUCLEOTIDE SEQUENCE [LARGE SCALE GENOMIC DNA]</scope>
    <source>
        <strain evidence="1 2">AAU 773</strain>
    </source>
</reference>
<dbReference type="Proteomes" id="UP001390339">
    <property type="component" value="Unassembled WGS sequence"/>
</dbReference>
<organism evidence="1 2">
    <name type="scientific">Apiospora arundinis</name>
    <dbReference type="NCBI Taxonomy" id="335852"/>
    <lineage>
        <taxon>Eukaryota</taxon>
        <taxon>Fungi</taxon>
        <taxon>Dikarya</taxon>
        <taxon>Ascomycota</taxon>
        <taxon>Pezizomycotina</taxon>
        <taxon>Sordariomycetes</taxon>
        <taxon>Xylariomycetidae</taxon>
        <taxon>Amphisphaeriales</taxon>
        <taxon>Apiosporaceae</taxon>
        <taxon>Apiospora</taxon>
    </lineage>
</organism>
<protein>
    <submittedName>
        <fullName evidence="1">Uncharacterized protein</fullName>
    </submittedName>
</protein>
<proteinExistence type="predicted"/>
<evidence type="ECO:0000313" key="2">
    <source>
        <dbReference type="Proteomes" id="UP001390339"/>
    </source>
</evidence>
<name>A0ABR2I9R5_9PEZI</name>
<gene>
    <name evidence="1" type="ORF">PGQ11_010193</name>
</gene>
<evidence type="ECO:0000313" key="1">
    <source>
        <dbReference type="EMBL" id="KAK8859459.1"/>
    </source>
</evidence>
<keyword evidence="2" id="KW-1185">Reference proteome</keyword>